<feature type="transmembrane region" description="Helical" evidence="6">
    <location>
        <begin position="143"/>
        <end position="162"/>
    </location>
</feature>
<name>A0A3N0AVZ9_9ACTN</name>
<dbReference type="AlphaFoldDB" id="A0A3N0AVZ9"/>
<dbReference type="InterPro" id="IPR036259">
    <property type="entry name" value="MFS_trans_sf"/>
</dbReference>
<sequence>MHGKDTTIRFLVSSALSLLGNSIASIALPLILLATTKDALAAGALALICAVPQMMLGVLGGAALDRFNRRNISILSDLISAVSVALIPIVDMIWGLNFWWFVVLGLMGAVGDIPGMTARDALLPAVTKRDGVDLQRFMGMSQSLDSLTTIVGPAVAALLIGTVGGTSALWFTAALSAAAAIVTMTLPRVIGIPETAASESPDAASPSPAQGIAAAAFGALQEGLRVLLRSDRVLACSTLFSFGIVMVLGSFQGLVLPVHFTLTGQPELLGYVLSALSGGMLASSLAYAALAPRLSKRAWYVTSLVGMAAGVAILGTLPPFPLMLLGALVLGVAAGPASALLGFFMYDRIPDASRGSAFGTQNSIMLVTAPVAVFATSVAVSVLGEKTAALILIACWGLITAMALLAKPMRRLDEESAASGEEASPEAAPAVEC</sequence>
<gene>
    <name evidence="8" type="ORF">DMP08_11815</name>
</gene>
<feature type="transmembrane region" description="Helical" evidence="6">
    <location>
        <begin position="389"/>
        <end position="406"/>
    </location>
</feature>
<dbReference type="PANTHER" id="PTHR23513">
    <property type="entry name" value="INTEGRAL MEMBRANE EFFLUX PROTEIN-RELATED"/>
    <property type="match status" value="1"/>
</dbReference>
<keyword evidence="2" id="KW-1003">Cell membrane</keyword>
<keyword evidence="5 6" id="KW-0472">Membrane</keyword>
<dbReference type="OrthoDB" id="3177993at2"/>
<dbReference type="EMBL" id="QICD01000038">
    <property type="protein sequence ID" value="RNL38526.1"/>
    <property type="molecule type" value="Genomic_DNA"/>
</dbReference>
<organism evidence="8 9">
    <name type="scientific">Paraeggerthella hongkongensis</name>
    <dbReference type="NCBI Taxonomy" id="230658"/>
    <lineage>
        <taxon>Bacteria</taxon>
        <taxon>Bacillati</taxon>
        <taxon>Actinomycetota</taxon>
        <taxon>Coriobacteriia</taxon>
        <taxon>Eggerthellales</taxon>
        <taxon>Eggerthellaceae</taxon>
        <taxon>Paraeggerthella</taxon>
    </lineage>
</organism>
<dbReference type="PANTHER" id="PTHR23513:SF6">
    <property type="entry name" value="MAJOR FACILITATOR SUPERFAMILY ASSOCIATED DOMAIN-CONTAINING PROTEIN"/>
    <property type="match status" value="1"/>
</dbReference>
<dbReference type="InterPro" id="IPR020846">
    <property type="entry name" value="MFS_dom"/>
</dbReference>
<dbReference type="GO" id="GO:0022857">
    <property type="term" value="F:transmembrane transporter activity"/>
    <property type="evidence" value="ECO:0007669"/>
    <property type="project" value="InterPro"/>
</dbReference>
<comment type="subcellular location">
    <subcellularLocation>
        <location evidence="1">Cell membrane</location>
        <topology evidence="1">Multi-pass membrane protein</topology>
    </subcellularLocation>
</comment>
<dbReference type="InterPro" id="IPR011701">
    <property type="entry name" value="MFS"/>
</dbReference>
<keyword evidence="4 6" id="KW-1133">Transmembrane helix</keyword>
<feature type="transmembrane region" description="Helical" evidence="6">
    <location>
        <begin position="40"/>
        <end position="62"/>
    </location>
</feature>
<accession>A0A3N0AVZ9</accession>
<feature type="domain" description="Major facilitator superfamily (MFS) profile" evidence="7">
    <location>
        <begin position="1"/>
        <end position="411"/>
    </location>
</feature>
<comment type="caution">
    <text evidence="8">The sequence shown here is derived from an EMBL/GenBank/DDBJ whole genome shotgun (WGS) entry which is preliminary data.</text>
</comment>
<feature type="transmembrane region" description="Helical" evidence="6">
    <location>
        <begin position="233"/>
        <end position="256"/>
    </location>
</feature>
<feature type="transmembrane region" description="Helical" evidence="6">
    <location>
        <begin position="268"/>
        <end position="291"/>
    </location>
</feature>
<dbReference type="Gene3D" id="1.20.1250.20">
    <property type="entry name" value="MFS general substrate transporter like domains"/>
    <property type="match status" value="1"/>
</dbReference>
<dbReference type="Proteomes" id="UP000278632">
    <property type="component" value="Unassembled WGS sequence"/>
</dbReference>
<feature type="transmembrane region" description="Helical" evidence="6">
    <location>
        <begin position="364"/>
        <end position="383"/>
    </location>
</feature>
<evidence type="ECO:0000256" key="5">
    <source>
        <dbReference type="ARBA" id="ARBA00023136"/>
    </source>
</evidence>
<dbReference type="CDD" id="cd06173">
    <property type="entry name" value="MFS_MefA_like"/>
    <property type="match status" value="1"/>
</dbReference>
<evidence type="ECO:0000256" key="2">
    <source>
        <dbReference type="ARBA" id="ARBA00022475"/>
    </source>
</evidence>
<feature type="transmembrane region" description="Helical" evidence="6">
    <location>
        <begin position="298"/>
        <end position="317"/>
    </location>
</feature>
<keyword evidence="9" id="KW-1185">Reference proteome</keyword>
<keyword evidence="3 6" id="KW-0812">Transmembrane</keyword>
<dbReference type="SUPFAM" id="SSF103473">
    <property type="entry name" value="MFS general substrate transporter"/>
    <property type="match status" value="1"/>
</dbReference>
<dbReference type="GO" id="GO:0005886">
    <property type="term" value="C:plasma membrane"/>
    <property type="evidence" value="ECO:0007669"/>
    <property type="project" value="UniProtKB-SubCell"/>
</dbReference>
<feature type="transmembrane region" description="Helical" evidence="6">
    <location>
        <begin position="12"/>
        <end position="34"/>
    </location>
</feature>
<evidence type="ECO:0000256" key="4">
    <source>
        <dbReference type="ARBA" id="ARBA00022989"/>
    </source>
</evidence>
<dbReference type="RefSeq" id="WP_123193080.1">
    <property type="nucleotide sequence ID" value="NZ_QICD01000038.1"/>
</dbReference>
<protein>
    <submittedName>
        <fullName evidence="8">MFS transporter</fullName>
    </submittedName>
</protein>
<evidence type="ECO:0000256" key="1">
    <source>
        <dbReference type="ARBA" id="ARBA00004651"/>
    </source>
</evidence>
<evidence type="ECO:0000313" key="9">
    <source>
        <dbReference type="Proteomes" id="UP000278632"/>
    </source>
</evidence>
<dbReference type="Pfam" id="PF07690">
    <property type="entry name" value="MFS_1"/>
    <property type="match status" value="1"/>
</dbReference>
<dbReference type="PROSITE" id="PS50850">
    <property type="entry name" value="MFS"/>
    <property type="match status" value="1"/>
</dbReference>
<evidence type="ECO:0000256" key="3">
    <source>
        <dbReference type="ARBA" id="ARBA00022692"/>
    </source>
</evidence>
<evidence type="ECO:0000259" key="7">
    <source>
        <dbReference type="PROSITE" id="PS50850"/>
    </source>
</evidence>
<reference evidence="9" key="1">
    <citation type="submission" date="2018-05" db="EMBL/GenBank/DDBJ databases">
        <title>Genome Sequencing of selected type strains of the family Eggerthellaceae.</title>
        <authorList>
            <person name="Danylec N."/>
            <person name="Stoll D.A."/>
            <person name="Doetsch A."/>
            <person name="Huch M."/>
        </authorList>
    </citation>
    <scope>NUCLEOTIDE SEQUENCE [LARGE SCALE GENOMIC DNA]</scope>
    <source>
        <strain evidence="9">DSM 16106</strain>
    </source>
</reference>
<proteinExistence type="predicted"/>
<evidence type="ECO:0000313" key="8">
    <source>
        <dbReference type="EMBL" id="RNL38526.1"/>
    </source>
</evidence>
<feature type="transmembrane region" description="Helical" evidence="6">
    <location>
        <begin position="74"/>
        <end position="94"/>
    </location>
</feature>
<evidence type="ECO:0000256" key="6">
    <source>
        <dbReference type="SAM" id="Phobius"/>
    </source>
</evidence>
<feature type="transmembrane region" description="Helical" evidence="6">
    <location>
        <begin position="323"/>
        <end position="344"/>
    </location>
</feature>